<dbReference type="Proteomes" id="UP000582659">
    <property type="component" value="Unassembled WGS sequence"/>
</dbReference>
<dbReference type="CDD" id="cd09917">
    <property type="entry name" value="F-box_SF"/>
    <property type="match status" value="1"/>
</dbReference>
<keyword evidence="5" id="KW-1185">Reference proteome</keyword>
<proteinExistence type="predicted"/>
<dbReference type="WBParaSite" id="BXY_0386300.1">
    <property type="protein sequence ID" value="BXY_0386300.1"/>
    <property type="gene ID" value="BXY_0386300"/>
</dbReference>
<reference evidence="3" key="2">
    <citation type="submission" date="2020-08" db="EMBL/GenBank/DDBJ databases">
        <authorList>
            <person name="Kikuchi T."/>
        </authorList>
    </citation>
    <scope>NUCLEOTIDE SEQUENCE</scope>
    <source>
        <strain evidence="2">Ka4C1</strain>
    </source>
</reference>
<protein>
    <submittedName>
        <fullName evidence="2">(pine wood nematode) hypothetical protein</fullName>
    </submittedName>
    <submittedName>
        <fullName evidence="6">F-box domain-containing protein</fullName>
    </submittedName>
</protein>
<evidence type="ECO:0000313" key="3">
    <source>
        <dbReference type="EMBL" id="CAG9122692.1"/>
    </source>
</evidence>
<dbReference type="SUPFAM" id="SSF81383">
    <property type="entry name" value="F-box domain"/>
    <property type="match status" value="1"/>
</dbReference>
<evidence type="ECO:0000259" key="1">
    <source>
        <dbReference type="PROSITE" id="PS50181"/>
    </source>
</evidence>
<dbReference type="PROSITE" id="PS50181">
    <property type="entry name" value="FBOX"/>
    <property type="match status" value="1"/>
</dbReference>
<evidence type="ECO:0000313" key="4">
    <source>
        <dbReference type="Proteomes" id="UP000095284"/>
    </source>
</evidence>
<feature type="domain" description="F-box" evidence="1">
    <location>
        <begin position="233"/>
        <end position="277"/>
    </location>
</feature>
<dbReference type="InterPro" id="IPR001810">
    <property type="entry name" value="F-box_dom"/>
</dbReference>
<evidence type="ECO:0000313" key="5">
    <source>
        <dbReference type="Proteomes" id="UP000659654"/>
    </source>
</evidence>
<dbReference type="Proteomes" id="UP000659654">
    <property type="component" value="Unassembled WGS sequence"/>
</dbReference>
<gene>
    <name evidence="2" type="ORF">BXYJ_LOCUS11581</name>
</gene>
<dbReference type="OrthoDB" id="10365019at2759"/>
<dbReference type="EMBL" id="CAJFDI010000005">
    <property type="protein sequence ID" value="CAD5231485.1"/>
    <property type="molecule type" value="Genomic_DNA"/>
</dbReference>
<dbReference type="Pfam" id="PF00646">
    <property type="entry name" value="F-box"/>
    <property type="match status" value="1"/>
</dbReference>
<evidence type="ECO:0000313" key="2">
    <source>
        <dbReference type="EMBL" id="CAD5231485.1"/>
    </source>
</evidence>
<dbReference type="EMBL" id="CAJFCV020000005">
    <property type="protein sequence ID" value="CAG9122692.1"/>
    <property type="molecule type" value="Genomic_DNA"/>
</dbReference>
<evidence type="ECO:0000313" key="6">
    <source>
        <dbReference type="WBParaSite" id="BXY_0386300.1"/>
    </source>
</evidence>
<dbReference type="AlphaFoldDB" id="A0A1I7RT09"/>
<dbReference type="InterPro" id="IPR036047">
    <property type="entry name" value="F-box-like_dom_sf"/>
</dbReference>
<sequence length="450" mass="53289">MRACPYPQQMMEMNVRGNLLDPRNSPLSITRKPDVSKRIFVPKSVFHVLTDRFCRAVCMDWRTANVIRRGKYVSIKSEDLVKTTALCEEEKQLSSLLYRQLFHYLPEMLKESKWRLIMMKEVEHILTSRWCVSSRRLARVIFLTRAFFIIEFYLKWLNGELDLDEERFRYSMSGQGYQDIFCAVRLETGVYYYQSFLADNFGFPNDSCFSHIAHSIVFNITDIIRGPDLNESFTQFLQLPDVPKEHILSYLSTTDLLSMRLTNREMARRVDRIFKFKSPLTIDRIRFNQLEHEMRGITATLSVPQQRFYNHAEAKFQFSDFTKMLEKFNIQKQLHYLTFYLLKVFKLARFPELTAQVNKYEHDLFLYVLEELPHLQVIKIAFLSSLSSEQLEKAKKAINESEFKIDSINCNVVKLRRCKDAIEEEDESECSPVKRSRTTISSDNNFNREI</sequence>
<reference evidence="6" key="1">
    <citation type="submission" date="2016-11" db="UniProtKB">
        <authorList>
            <consortium name="WormBaseParasite"/>
        </authorList>
    </citation>
    <scope>IDENTIFICATION</scope>
</reference>
<dbReference type="Proteomes" id="UP000095284">
    <property type="component" value="Unplaced"/>
</dbReference>
<name>A0A1I7RT09_BURXY</name>
<organism evidence="4 6">
    <name type="scientific">Bursaphelenchus xylophilus</name>
    <name type="common">Pinewood nematode worm</name>
    <name type="synonym">Aphelenchoides xylophilus</name>
    <dbReference type="NCBI Taxonomy" id="6326"/>
    <lineage>
        <taxon>Eukaryota</taxon>
        <taxon>Metazoa</taxon>
        <taxon>Ecdysozoa</taxon>
        <taxon>Nematoda</taxon>
        <taxon>Chromadorea</taxon>
        <taxon>Rhabditida</taxon>
        <taxon>Tylenchina</taxon>
        <taxon>Tylenchomorpha</taxon>
        <taxon>Aphelenchoidea</taxon>
        <taxon>Aphelenchoididae</taxon>
        <taxon>Bursaphelenchus</taxon>
    </lineage>
</organism>
<accession>A0A1I7RT09</accession>